<sequence>MVDLPRYVKARTKPSGRVFYYYERYRSTPREWPRLPLPFGPQAPEFWLRCRQYAELDAQRTDAGWTWAWVAPSHRRHPLPDPRAEGGMEAFWRALDTAAEREKLGDAEDRKTFAALIALYREHAIYTKLSALTQRDYERHLRLIAEFWGDDPVADLTTVDAQKAIDSFQATPAVARYFRAVLSRLIAFGIPRGFATANVVEATEKVAHEVDPHEPWPDWAFETFFEHARVGLHLPVYSALYTGQRSIDVIPMHRPAVGANAIEMIARKTGAAVYVPIHSEYREILTRTHVDHPALHLREDGTPWTLGAYRTAWQRDFTSINAKGQPTTASPAKKAAMQRLREGGFVFHGLRKNAVNMLLETGCTEAEVSAIVEMSEQMVRHYARDVNKRRLAVNAMKKLEEGWAETRRNLFGPGTATRGSA</sequence>
<dbReference type="SUPFAM" id="SSF56349">
    <property type="entry name" value="DNA breaking-rejoining enzymes"/>
    <property type="match status" value="1"/>
</dbReference>
<dbReference type="InterPro" id="IPR013762">
    <property type="entry name" value="Integrase-like_cat_sf"/>
</dbReference>
<accession>B8IE70</accession>
<evidence type="ECO:0000256" key="2">
    <source>
        <dbReference type="ARBA" id="ARBA00023125"/>
    </source>
</evidence>
<evidence type="ECO:0000259" key="5">
    <source>
        <dbReference type="PROSITE" id="PS51900"/>
    </source>
</evidence>
<dbReference type="GO" id="GO:0003677">
    <property type="term" value="F:DNA binding"/>
    <property type="evidence" value="ECO:0007669"/>
    <property type="project" value="UniProtKB-UniRule"/>
</dbReference>
<dbReference type="InterPro" id="IPR010998">
    <property type="entry name" value="Integrase_recombinase_N"/>
</dbReference>
<dbReference type="InterPro" id="IPR044068">
    <property type="entry name" value="CB"/>
</dbReference>
<dbReference type="EMBL" id="CP001349">
    <property type="protein sequence ID" value="ACL57616.1"/>
    <property type="molecule type" value="Genomic_DNA"/>
</dbReference>
<evidence type="ECO:0000256" key="3">
    <source>
        <dbReference type="ARBA" id="ARBA00023172"/>
    </source>
</evidence>
<dbReference type="AlphaFoldDB" id="B8IE70"/>
<dbReference type="RefSeq" id="WP_015929295.1">
    <property type="nucleotide sequence ID" value="NC_011894.1"/>
</dbReference>
<dbReference type="OrthoDB" id="8201432at2"/>
<name>B8IE70_METNO</name>
<dbReference type="Gene3D" id="1.10.443.10">
    <property type="entry name" value="Intergrase catalytic core"/>
    <property type="match status" value="1"/>
</dbReference>
<organism evidence="6 7">
    <name type="scientific">Methylobacterium nodulans (strain LMG 21967 / CNCM I-2342 / ORS 2060)</name>
    <dbReference type="NCBI Taxonomy" id="460265"/>
    <lineage>
        <taxon>Bacteria</taxon>
        <taxon>Pseudomonadati</taxon>
        <taxon>Pseudomonadota</taxon>
        <taxon>Alphaproteobacteria</taxon>
        <taxon>Hyphomicrobiales</taxon>
        <taxon>Methylobacteriaceae</taxon>
        <taxon>Methylobacterium</taxon>
    </lineage>
</organism>
<feature type="domain" description="Core-binding (CB)" evidence="5">
    <location>
        <begin position="111"/>
        <end position="190"/>
    </location>
</feature>
<evidence type="ECO:0000256" key="1">
    <source>
        <dbReference type="ARBA" id="ARBA00022908"/>
    </source>
</evidence>
<dbReference type="Gene3D" id="1.10.150.130">
    <property type="match status" value="1"/>
</dbReference>
<reference evidence="6 7" key="1">
    <citation type="submission" date="2009-01" db="EMBL/GenBank/DDBJ databases">
        <title>Complete sequence of chromosome of Methylobacterium nodulans ORS 2060.</title>
        <authorList>
            <consortium name="US DOE Joint Genome Institute"/>
            <person name="Lucas S."/>
            <person name="Copeland A."/>
            <person name="Lapidus A."/>
            <person name="Glavina del Rio T."/>
            <person name="Dalin E."/>
            <person name="Tice H."/>
            <person name="Bruce D."/>
            <person name="Goodwin L."/>
            <person name="Pitluck S."/>
            <person name="Sims D."/>
            <person name="Brettin T."/>
            <person name="Detter J.C."/>
            <person name="Han C."/>
            <person name="Larimer F."/>
            <person name="Land M."/>
            <person name="Hauser L."/>
            <person name="Kyrpides N."/>
            <person name="Ivanova N."/>
            <person name="Marx C.J."/>
            <person name="Richardson P."/>
        </authorList>
    </citation>
    <scope>NUCLEOTIDE SEQUENCE [LARGE SCALE GENOMIC DNA]</scope>
    <source>
        <strain evidence="7">LMG 21967 / CNCM I-2342 / ORS 2060</strain>
    </source>
</reference>
<gene>
    <name evidence="6" type="ordered locus">Mnod_2653</name>
</gene>
<keyword evidence="3" id="KW-0233">DNA recombination</keyword>
<dbReference type="eggNOG" id="COG0582">
    <property type="taxonomic scope" value="Bacteria"/>
</dbReference>
<dbReference type="STRING" id="460265.Mnod_2653"/>
<dbReference type="PROSITE" id="PS51900">
    <property type="entry name" value="CB"/>
    <property type="match status" value="1"/>
</dbReference>
<dbReference type="KEGG" id="mno:Mnod_2653"/>
<evidence type="ECO:0000313" key="6">
    <source>
        <dbReference type="EMBL" id="ACL57616.1"/>
    </source>
</evidence>
<dbReference type="GO" id="GO:0015074">
    <property type="term" value="P:DNA integration"/>
    <property type="evidence" value="ECO:0007669"/>
    <property type="project" value="UniProtKB-KW"/>
</dbReference>
<dbReference type="Proteomes" id="UP000008207">
    <property type="component" value="Chromosome"/>
</dbReference>
<evidence type="ECO:0000313" key="7">
    <source>
        <dbReference type="Proteomes" id="UP000008207"/>
    </source>
</evidence>
<protein>
    <submittedName>
        <fullName evidence="6">Integrase family protein</fullName>
    </submittedName>
</protein>
<keyword evidence="1" id="KW-0229">DNA integration</keyword>
<keyword evidence="2 4" id="KW-0238">DNA-binding</keyword>
<dbReference type="HOGENOM" id="CLU_683151_0_0_5"/>
<dbReference type="InterPro" id="IPR011010">
    <property type="entry name" value="DNA_brk_join_enz"/>
</dbReference>
<evidence type="ECO:0000256" key="4">
    <source>
        <dbReference type="PROSITE-ProRule" id="PRU01248"/>
    </source>
</evidence>
<dbReference type="GO" id="GO:0006310">
    <property type="term" value="P:DNA recombination"/>
    <property type="evidence" value="ECO:0007669"/>
    <property type="project" value="UniProtKB-KW"/>
</dbReference>
<proteinExistence type="predicted"/>
<keyword evidence="7" id="KW-1185">Reference proteome</keyword>